<comment type="similarity">
    <text evidence="1 6">Belongs to the glycosyl hydrolase 2 family.</text>
</comment>
<dbReference type="FunFam" id="3.20.20.80:FF:000080">
    <property type="entry name" value="Beta-glucuronidase UidA"/>
    <property type="match status" value="1"/>
</dbReference>
<dbReference type="InterPro" id="IPR008979">
    <property type="entry name" value="Galactose-bd-like_sf"/>
</dbReference>
<dbReference type="PANTHER" id="PTHR10066">
    <property type="entry name" value="BETA-GLUCURONIDASE"/>
    <property type="match status" value="1"/>
</dbReference>
<dbReference type="SUPFAM" id="SSF49303">
    <property type="entry name" value="beta-Galactosidase/glucuronidase domain"/>
    <property type="match status" value="1"/>
</dbReference>
<proteinExistence type="inferred from homology"/>
<evidence type="ECO:0000256" key="3">
    <source>
        <dbReference type="ARBA" id="ARBA00016205"/>
    </source>
</evidence>
<evidence type="ECO:0000256" key="4">
    <source>
        <dbReference type="ARBA" id="ARBA00022801"/>
    </source>
</evidence>
<dbReference type="InterPro" id="IPR006102">
    <property type="entry name" value="Ig-like_GH2"/>
</dbReference>
<dbReference type="EMBL" id="DVMJ01000090">
    <property type="protein sequence ID" value="HIU14436.1"/>
    <property type="molecule type" value="Genomic_DNA"/>
</dbReference>
<dbReference type="Gene3D" id="3.20.20.80">
    <property type="entry name" value="Glycosidases"/>
    <property type="match status" value="1"/>
</dbReference>
<dbReference type="GO" id="GO:0004566">
    <property type="term" value="F:beta-glucuronidase activity"/>
    <property type="evidence" value="ECO:0007669"/>
    <property type="project" value="UniProtKB-EC"/>
</dbReference>
<dbReference type="PROSITE" id="PS00719">
    <property type="entry name" value="GLYCOSYL_HYDROL_F2_1"/>
    <property type="match status" value="1"/>
</dbReference>
<reference evidence="10" key="2">
    <citation type="journal article" date="2021" name="PeerJ">
        <title>Extensive microbial diversity within the chicken gut microbiome revealed by metagenomics and culture.</title>
        <authorList>
            <person name="Gilroy R."/>
            <person name="Ravi A."/>
            <person name="Getino M."/>
            <person name="Pursley I."/>
            <person name="Horton D.L."/>
            <person name="Alikhan N.F."/>
            <person name="Baker D."/>
            <person name="Gharbi K."/>
            <person name="Hall N."/>
            <person name="Watson M."/>
            <person name="Adriaenssens E.M."/>
            <person name="Foster-Nyarko E."/>
            <person name="Jarju S."/>
            <person name="Secka A."/>
            <person name="Antonio M."/>
            <person name="Oren A."/>
            <person name="Chaudhuri R.R."/>
            <person name="La Ragione R."/>
            <person name="Hildebrand F."/>
            <person name="Pallen M.J."/>
        </authorList>
    </citation>
    <scope>NUCLEOTIDE SEQUENCE</scope>
    <source>
        <strain evidence="10">CHK195-11698</strain>
    </source>
</reference>
<dbReference type="Pfam" id="PF02836">
    <property type="entry name" value="Glyco_hydro_2_C"/>
    <property type="match status" value="1"/>
</dbReference>
<dbReference type="Pfam" id="PF02837">
    <property type="entry name" value="Glyco_hydro_2_N"/>
    <property type="match status" value="1"/>
</dbReference>
<dbReference type="Gene3D" id="2.60.40.10">
    <property type="entry name" value="Immunoglobulins"/>
    <property type="match status" value="1"/>
</dbReference>
<evidence type="ECO:0000313" key="10">
    <source>
        <dbReference type="EMBL" id="HIU14436.1"/>
    </source>
</evidence>
<dbReference type="NCBIfam" id="NF007538">
    <property type="entry name" value="PRK10150.1"/>
    <property type="match status" value="1"/>
</dbReference>
<dbReference type="InterPro" id="IPR013783">
    <property type="entry name" value="Ig-like_fold"/>
</dbReference>
<feature type="domain" description="Glycoside hydrolase family 2 immunoglobulin-like beta-sandwich" evidence="7">
    <location>
        <begin position="187"/>
        <end position="277"/>
    </location>
</feature>
<dbReference type="GO" id="GO:0030246">
    <property type="term" value="F:carbohydrate binding"/>
    <property type="evidence" value="ECO:0007669"/>
    <property type="project" value="TreeGrafter"/>
</dbReference>
<evidence type="ECO:0000256" key="1">
    <source>
        <dbReference type="ARBA" id="ARBA00007401"/>
    </source>
</evidence>
<dbReference type="PANTHER" id="PTHR10066:SF67">
    <property type="entry name" value="BETA-GLUCURONIDASE"/>
    <property type="match status" value="1"/>
</dbReference>
<comment type="caution">
    <text evidence="10">The sequence shown here is derived from an EMBL/GenBank/DDBJ whole genome shotgun (WGS) entry which is preliminary data.</text>
</comment>
<dbReference type="GO" id="GO:0019391">
    <property type="term" value="P:glucuronoside catabolic process"/>
    <property type="evidence" value="ECO:0007669"/>
    <property type="project" value="TreeGrafter"/>
</dbReference>
<feature type="domain" description="Glycosyl hydrolases family 2 sugar binding" evidence="9">
    <location>
        <begin position="18"/>
        <end position="183"/>
    </location>
</feature>
<keyword evidence="4 6" id="KW-0378">Hydrolase</keyword>
<dbReference type="SUPFAM" id="SSF51445">
    <property type="entry name" value="(Trans)glycosidases"/>
    <property type="match status" value="1"/>
</dbReference>
<evidence type="ECO:0000256" key="2">
    <source>
        <dbReference type="ARBA" id="ARBA00012761"/>
    </source>
</evidence>
<reference evidence="10" key="1">
    <citation type="submission" date="2020-10" db="EMBL/GenBank/DDBJ databases">
        <authorList>
            <person name="Gilroy R."/>
        </authorList>
    </citation>
    <scope>NUCLEOTIDE SEQUENCE</scope>
    <source>
        <strain evidence="10">CHK195-11698</strain>
    </source>
</reference>
<dbReference type="InterPro" id="IPR006104">
    <property type="entry name" value="Glyco_hydro_2_N"/>
</dbReference>
<dbReference type="InterPro" id="IPR006101">
    <property type="entry name" value="Glyco_hydro_2"/>
</dbReference>
<sequence length="603" mass="69643">MERSLLYPRSTKTRTVISLDGMWKFCLDPQGEGEKQGWPQGIPGHEMIPVPASFNDFYTDKDIREYTGDFWYETTFDASESWRDHAVDLRIGALTHRGTVYLNGQKIVSHEGGYLPFVAHLNAAIIWNGKNRIVIKGNNELSYTSLPAGMTKTLSSGKKMTKPFFDFFNYAGLNRSVKLLILPAQSILDYMVNHRLADKQALVDYEVISSLEGGEVEVRLYDEEGYLVASSQGDKGTLQVEDPHLWEVRQAYLYHLVIDLKTQGQLIDEYEDEIGIRTFRVENERFLLNDHPVYLKGFGKHEDSDVVGRGTNLGMIKRDFELMKWIGANSFRTSHYPYSEEIYQMADREGFLVIDELPAVGFFESLMNFLDASGGKSTQFFERETIPELKKNHLDVLYDLVLRDKNHACVIAWSLFNEPETSGDSVMAYFKDIFDYAAKLDVQKRPRTFALVMNSKPGITPVAELCDFISLNRYYGWYLLGGFEMEEAREALVEEMDAWVDWKLNKPIIFTEYGCDHLQGEFKLPSVQWSVEYEIAFLKMYEKVFDHYACVQGEQIWNFADFQTVEGIMRVNGNKKGVFTRDRQPKLTAYHLKERWEKMPDSK</sequence>
<feature type="domain" description="Glycoside hydrolase family 2 catalytic" evidence="8">
    <location>
        <begin position="280"/>
        <end position="599"/>
    </location>
</feature>
<dbReference type="SUPFAM" id="SSF49785">
    <property type="entry name" value="Galactose-binding domain-like"/>
    <property type="match status" value="1"/>
</dbReference>
<evidence type="ECO:0000256" key="5">
    <source>
        <dbReference type="ARBA" id="ARBA00023295"/>
    </source>
</evidence>
<dbReference type="EC" id="3.2.1.31" evidence="2"/>
<gene>
    <name evidence="10" type="primary">uidA</name>
    <name evidence="10" type="ORF">IAD15_10270</name>
</gene>
<accession>A0A9D1HQ14</accession>
<dbReference type="InterPro" id="IPR017853">
    <property type="entry name" value="GH"/>
</dbReference>
<dbReference type="AlphaFoldDB" id="A0A9D1HQ14"/>
<dbReference type="Gene3D" id="2.60.120.260">
    <property type="entry name" value="Galactose-binding domain-like"/>
    <property type="match status" value="1"/>
</dbReference>
<evidence type="ECO:0000313" key="11">
    <source>
        <dbReference type="Proteomes" id="UP000824175"/>
    </source>
</evidence>
<evidence type="ECO:0000259" key="7">
    <source>
        <dbReference type="Pfam" id="PF00703"/>
    </source>
</evidence>
<dbReference type="Pfam" id="PF00703">
    <property type="entry name" value="Glyco_hydro_2"/>
    <property type="match status" value="1"/>
</dbReference>
<dbReference type="GO" id="GO:0005975">
    <property type="term" value="P:carbohydrate metabolic process"/>
    <property type="evidence" value="ECO:0007669"/>
    <property type="project" value="InterPro"/>
</dbReference>
<dbReference type="PRINTS" id="PR00132">
    <property type="entry name" value="GLHYDRLASE2"/>
</dbReference>
<dbReference type="InterPro" id="IPR036156">
    <property type="entry name" value="Beta-gal/glucu_dom_sf"/>
</dbReference>
<evidence type="ECO:0000259" key="9">
    <source>
        <dbReference type="Pfam" id="PF02837"/>
    </source>
</evidence>
<evidence type="ECO:0000256" key="6">
    <source>
        <dbReference type="RuleBase" id="RU361154"/>
    </source>
</evidence>
<dbReference type="Proteomes" id="UP000824175">
    <property type="component" value="Unassembled WGS sequence"/>
</dbReference>
<protein>
    <recommendedName>
        <fullName evidence="3">Beta-glucuronidase</fullName>
        <ecNumber evidence="2">3.2.1.31</ecNumber>
    </recommendedName>
</protein>
<name>A0A9D1HQ14_9FIRM</name>
<dbReference type="InterPro" id="IPR023230">
    <property type="entry name" value="Glyco_hydro_2_CS"/>
</dbReference>
<evidence type="ECO:0000259" key="8">
    <source>
        <dbReference type="Pfam" id="PF02836"/>
    </source>
</evidence>
<keyword evidence="5 6" id="KW-0326">Glycosidase</keyword>
<dbReference type="InterPro" id="IPR006103">
    <property type="entry name" value="Glyco_hydro_2_cat"/>
</dbReference>
<organism evidence="10 11">
    <name type="scientific">Candidatus Fimiplasma intestinipullorum</name>
    <dbReference type="NCBI Taxonomy" id="2840825"/>
    <lineage>
        <taxon>Bacteria</taxon>
        <taxon>Bacillati</taxon>
        <taxon>Bacillota</taxon>
        <taxon>Clostridia</taxon>
        <taxon>Eubacteriales</taxon>
        <taxon>Candidatus Fimiplasma</taxon>
    </lineage>
</organism>